<dbReference type="InterPro" id="IPR010736">
    <property type="entry name" value="SHIPPO-rpt"/>
</dbReference>
<feature type="compositionally biased region" description="Basic and acidic residues" evidence="1">
    <location>
        <begin position="13"/>
        <end position="30"/>
    </location>
</feature>
<dbReference type="AlphaFoldDB" id="A0A0M0JGJ2"/>
<organism evidence="2 3">
    <name type="scientific">Chrysochromulina tobinii</name>
    <dbReference type="NCBI Taxonomy" id="1460289"/>
    <lineage>
        <taxon>Eukaryota</taxon>
        <taxon>Haptista</taxon>
        <taxon>Haptophyta</taxon>
        <taxon>Prymnesiophyceae</taxon>
        <taxon>Prymnesiales</taxon>
        <taxon>Chrysochromulinaceae</taxon>
        <taxon>Chrysochromulina</taxon>
    </lineage>
</organism>
<proteinExistence type="predicted"/>
<comment type="caution">
    <text evidence="2">The sequence shown here is derived from an EMBL/GenBank/DDBJ whole genome shotgun (WGS) entry which is preliminary data.</text>
</comment>
<reference evidence="3" key="1">
    <citation type="journal article" date="2015" name="PLoS Genet.">
        <title>Genome Sequence and Transcriptome Analyses of Chrysochromulina tobin: Metabolic Tools for Enhanced Algal Fitness in the Prominent Order Prymnesiales (Haptophyceae).</title>
        <authorList>
            <person name="Hovde B.T."/>
            <person name="Deodato C.R."/>
            <person name="Hunsperger H.M."/>
            <person name="Ryken S.A."/>
            <person name="Yost W."/>
            <person name="Jha R.K."/>
            <person name="Patterson J."/>
            <person name="Monnat R.J. Jr."/>
            <person name="Barlow S.B."/>
            <person name="Starkenburg S.R."/>
            <person name="Cattolico R.A."/>
        </authorList>
    </citation>
    <scope>NUCLEOTIDE SEQUENCE</scope>
    <source>
        <strain evidence="3">CCMP291</strain>
    </source>
</reference>
<dbReference type="PANTHER" id="PTHR21580:SF59">
    <property type="entry name" value="DUF4005 DOMAIN-CONTAINING PROTEIN"/>
    <property type="match status" value="1"/>
</dbReference>
<dbReference type="PANTHER" id="PTHR21580">
    <property type="entry name" value="SHIPPO-1-RELATED"/>
    <property type="match status" value="1"/>
</dbReference>
<keyword evidence="3" id="KW-1185">Reference proteome</keyword>
<name>A0A0M0JGJ2_9EUKA</name>
<dbReference type="Proteomes" id="UP000037460">
    <property type="component" value="Unassembled WGS sequence"/>
</dbReference>
<evidence type="ECO:0000256" key="1">
    <source>
        <dbReference type="SAM" id="MobiDB-lite"/>
    </source>
</evidence>
<dbReference type="EMBL" id="JWZX01002956">
    <property type="protein sequence ID" value="KOO25570.1"/>
    <property type="molecule type" value="Genomic_DNA"/>
</dbReference>
<accession>A0A0M0JGJ2</accession>
<gene>
    <name evidence="2" type="ORF">Ctob_008577</name>
</gene>
<dbReference type="InterPro" id="IPR051291">
    <property type="entry name" value="CIMAP"/>
</dbReference>
<feature type="region of interest" description="Disordered" evidence="1">
    <location>
        <begin position="1"/>
        <end position="30"/>
    </location>
</feature>
<dbReference type="Pfam" id="PF07004">
    <property type="entry name" value="SHIPPO-rpt"/>
    <property type="match status" value="2"/>
</dbReference>
<sequence>MAPRLADDAVAAELRKQPETSSERAERLRREKAAKIEAERDELEQHLASVDERLKLQKMAAEAKEIKRMVKVFQMAQREPPRRKMYDDKELAEKATIPGPGTYTPRLTNLNDGHAIFSGKTFGAAKYDPAIKYDKMKGTQDSYMEKMAPFQPGPGSYSPRSKNTGLGKIRAIPVETSFGLPPRLMEKYPHAEVPSAHDMGRMVAHLRDMPGPGAHTPREPRRSLGFWMGPPSRRTIVPLDGGPPGPGTYESPIGVLSDQASGPSATLCGLIPAMSQLEMAIVHGKTVPGPGRYGVPSTMRSKGSPRFSPSMADNSFIASVMNDAKTKPGPGAHSPTPTFADELAHVRNMRAAADEQRATFRA</sequence>
<protein>
    <submittedName>
        <fullName evidence="2">Uncharacterized protein</fullName>
    </submittedName>
</protein>
<evidence type="ECO:0000313" key="3">
    <source>
        <dbReference type="Proteomes" id="UP000037460"/>
    </source>
</evidence>
<evidence type="ECO:0000313" key="2">
    <source>
        <dbReference type="EMBL" id="KOO25570.1"/>
    </source>
</evidence>